<feature type="region of interest" description="Disordered" evidence="1">
    <location>
        <begin position="1"/>
        <end position="76"/>
    </location>
</feature>
<accession>A0AAV6VEE7</accession>
<dbReference type="EMBL" id="JAFNEN010000091">
    <property type="protein sequence ID" value="KAG8195180.1"/>
    <property type="molecule type" value="Genomic_DNA"/>
</dbReference>
<name>A0AAV6VEE7_9ARAC</name>
<evidence type="ECO:0000256" key="1">
    <source>
        <dbReference type="SAM" id="MobiDB-lite"/>
    </source>
</evidence>
<keyword evidence="3" id="KW-1185">Reference proteome</keyword>
<proteinExistence type="predicted"/>
<gene>
    <name evidence="2" type="ORF">JTE90_027924</name>
</gene>
<evidence type="ECO:0000313" key="2">
    <source>
        <dbReference type="EMBL" id="KAG8195180.1"/>
    </source>
</evidence>
<organism evidence="2 3">
    <name type="scientific">Oedothorax gibbosus</name>
    <dbReference type="NCBI Taxonomy" id="931172"/>
    <lineage>
        <taxon>Eukaryota</taxon>
        <taxon>Metazoa</taxon>
        <taxon>Ecdysozoa</taxon>
        <taxon>Arthropoda</taxon>
        <taxon>Chelicerata</taxon>
        <taxon>Arachnida</taxon>
        <taxon>Araneae</taxon>
        <taxon>Araneomorphae</taxon>
        <taxon>Entelegynae</taxon>
        <taxon>Araneoidea</taxon>
        <taxon>Linyphiidae</taxon>
        <taxon>Erigoninae</taxon>
        <taxon>Oedothorax</taxon>
    </lineage>
</organism>
<evidence type="ECO:0000313" key="3">
    <source>
        <dbReference type="Proteomes" id="UP000827092"/>
    </source>
</evidence>
<dbReference type="AlphaFoldDB" id="A0AAV6VEE7"/>
<reference evidence="2 3" key="1">
    <citation type="journal article" date="2022" name="Nat. Ecol. Evol.">
        <title>A masculinizing supergene underlies an exaggerated male reproductive morph in a spider.</title>
        <authorList>
            <person name="Hendrickx F."/>
            <person name="De Corte Z."/>
            <person name="Sonet G."/>
            <person name="Van Belleghem S.M."/>
            <person name="Kostlbacher S."/>
            <person name="Vangestel C."/>
        </authorList>
    </citation>
    <scope>NUCLEOTIDE SEQUENCE [LARGE SCALE GENOMIC DNA]</scope>
    <source>
        <strain evidence="2">W744_W776</strain>
    </source>
</reference>
<feature type="compositionally biased region" description="Basic and acidic residues" evidence="1">
    <location>
        <begin position="1"/>
        <end position="10"/>
    </location>
</feature>
<sequence length="76" mass="8614">MIEHRSKSDSQNRIVAEEDTGTSKNKKKEHKNLESSMFSIRARTLHHKGASPMGTSTLPPLEDDESKSTEVKVFWT</sequence>
<dbReference type="Proteomes" id="UP000827092">
    <property type="component" value="Unassembled WGS sequence"/>
</dbReference>
<protein>
    <submittedName>
        <fullName evidence="2">Uncharacterized protein</fullName>
    </submittedName>
</protein>
<comment type="caution">
    <text evidence="2">The sequence shown here is derived from an EMBL/GenBank/DDBJ whole genome shotgun (WGS) entry which is preliminary data.</text>
</comment>